<dbReference type="RefSeq" id="WP_269122009.1">
    <property type="nucleotide sequence ID" value="NZ_JAPUBN010000006.1"/>
</dbReference>
<evidence type="ECO:0000256" key="1">
    <source>
        <dbReference type="SAM" id="Coils"/>
    </source>
</evidence>
<feature type="coiled-coil region" evidence="1">
    <location>
        <begin position="192"/>
        <end position="240"/>
    </location>
</feature>
<name>A0ABT4JPV1_9GAMM</name>
<reference evidence="3" key="1">
    <citation type="submission" date="2022-12" db="EMBL/GenBank/DDBJ databases">
        <title>Marinomonas 15G1-11 sp. nov, isolated from marine algae.</title>
        <authorList>
            <person name="Butt M."/>
            <person name="Choi D.G."/>
            <person name="Kim J.M."/>
            <person name="Lee J.K."/>
            <person name="Baek J.H."/>
            <person name="Jeon C.O."/>
        </authorList>
    </citation>
    <scope>NUCLEOTIDE SEQUENCE</scope>
    <source>
        <strain evidence="3">15G1-11</strain>
    </source>
</reference>
<comment type="caution">
    <text evidence="3">The sequence shown here is derived from an EMBL/GenBank/DDBJ whole genome shotgun (WGS) entry which is preliminary data.</text>
</comment>
<proteinExistence type="predicted"/>
<feature type="transmembrane region" description="Helical" evidence="2">
    <location>
        <begin position="143"/>
        <end position="162"/>
    </location>
</feature>
<evidence type="ECO:0000313" key="3">
    <source>
        <dbReference type="EMBL" id="MCZ2720255.1"/>
    </source>
</evidence>
<feature type="transmembrane region" description="Helical" evidence="2">
    <location>
        <begin position="12"/>
        <end position="30"/>
    </location>
</feature>
<organism evidence="3 4">
    <name type="scientific">Marinomonas phaeophyticola</name>
    <dbReference type="NCBI Taxonomy" id="3004091"/>
    <lineage>
        <taxon>Bacteria</taxon>
        <taxon>Pseudomonadati</taxon>
        <taxon>Pseudomonadota</taxon>
        <taxon>Gammaproteobacteria</taxon>
        <taxon>Oceanospirillales</taxon>
        <taxon>Oceanospirillaceae</taxon>
        <taxon>Marinomonas</taxon>
    </lineage>
</organism>
<keyword evidence="4" id="KW-1185">Reference proteome</keyword>
<feature type="transmembrane region" description="Helical" evidence="2">
    <location>
        <begin position="111"/>
        <end position="131"/>
    </location>
</feature>
<sequence length="393" mass="44424">MISFVKDNRDTLIVALLVLVCWLGFIDRYAEAYINRSISTSLLSFGVAKAFNATISVLSTITLQVPLIGSIQIGELLDPLNDLVEDFSTIMKYSISSLLIQKFIVEILQTIHFKLFLTLSACVFISTKYYFNGFRVLSYKVFVFALACKFSIALVAVASSFVDSAFINDHIEKENHTLDAFPVSTSQLNQQLDLTSEIKQQLKIEMQQKQAEIRVQSIEIEELIAEEELLELEMSQLNESILESTAGTSLLNKFINRSPELAVLHEQRVTLRSKLYVLKNQIENAQDAIRDKQEEYESLERQYQEDGVSTYQSLKGGLSKFAFAAKNKIVDFVDSLNLASDNFLNLMALFIFKTMLIPLAFLLGMYKVFKAIWGMTPAVAVKQIRENMSTVTS</sequence>
<accession>A0ABT4JPV1</accession>
<feature type="transmembrane region" description="Helical" evidence="2">
    <location>
        <begin position="343"/>
        <end position="366"/>
    </location>
</feature>
<dbReference type="EMBL" id="JAPUBN010000006">
    <property type="protein sequence ID" value="MCZ2720255.1"/>
    <property type="molecule type" value="Genomic_DNA"/>
</dbReference>
<protein>
    <submittedName>
        <fullName evidence="3">Uncharacterized protein</fullName>
    </submittedName>
</protein>
<evidence type="ECO:0000313" key="4">
    <source>
        <dbReference type="Proteomes" id="UP001149719"/>
    </source>
</evidence>
<dbReference type="Proteomes" id="UP001149719">
    <property type="component" value="Unassembled WGS sequence"/>
</dbReference>
<keyword evidence="2" id="KW-1133">Transmembrane helix</keyword>
<feature type="coiled-coil region" evidence="1">
    <location>
        <begin position="275"/>
        <end position="302"/>
    </location>
</feature>
<keyword evidence="2" id="KW-0812">Transmembrane</keyword>
<keyword evidence="2" id="KW-0472">Membrane</keyword>
<keyword evidence="1" id="KW-0175">Coiled coil</keyword>
<evidence type="ECO:0000256" key="2">
    <source>
        <dbReference type="SAM" id="Phobius"/>
    </source>
</evidence>
<gene>
    <name evidence="3" type="ORF">O1D97_01005</name>
</gene>